<feature type="domain" description="Acyltransferase 3" evidence="3">
    <location>
        <begin position="16"/>
        <end position="369"/>
    </location>
</feature>
<keyword evidence="2" id="KW-1133">Transmembrane helix</keyword>
<dbReference type="GO" id="GO:0016020">
    <property type="term" value="C:membrane"/>
    <property type="evidence" value="ECO:0007669"/>
    <property type="project" value="TreeGrafter"/>
</dbReference>
<dbReference type="PANTHER" id="PTHR23028">
    <property type="entry name" value="ACETYLTRANSFERASE"/>
    <property type="match status" value="1"/>
</dbReference>
<dbReference type="PANTHER" id="PTHR23028:SF53">
    <property type="entry name" value="ACYL_TRANSF_3 DOMAIN-CONTAINING PROTEIN"/>
    <property type="match status" value="1"/>
</dbReference>
<organism evidence="4">
    <name type="scientific">uncultured Nocardioidaceae bacterium</name>
    <dbReference type="NCBI Taxonomy" id="253824"/>
    <lineage>
        <taxon>Bacteria</taxon>
        <taxon>Bacillati</taxon>
        <taxon>Actinomycetota</taxon>
        <taxon>Actinomycetes</taxon>
        <taxon>Propionibacteriales</taxon>
        <taxon>Nocardioidaceae</taxon>
        <taxon>environmental samples</taxon>
    </lineage>
</organism>
<feature type="region of interest" description="Disordered" evidence="1">
    <location>
        <begin position="384"/>
        <end position="403"/>
    </location>
</feature>
<evidence type="ECO:0000256" key="2">
    <source>
        <dbReference type="SAM" id="Phobius"/>
    </source>
</evidence>
<protein>
    <recommendedName>
        <fullName evidence="3">Acyltransferase 3 domain-containing protein</fullName>
    </recommendedName>
</protein>
<proteinExistence type="predicted"/>
<feature type="transmembrane region" description="Helical" evidence="2">
    <location>
        <begin position="50"/>
        <end position="73"/>
    </location>
</feature>
<dbReference type="GO" id="GO:0009103">
    <property type="term" value="P:lipopolysaccharide biosynthetic process"/>
    <property type="evidence" value="ECO:0007669"/>
    <property type="project" value="TreeGrafter"/>
</dbReference>
<evidence type="ECO:0000313" key="4">
    <source>
        <dbReference type="EMBL" id="CAA9383467.1"/>
    </source>
</evidence>
<feature type="transmembrane region" description="Helical" evidence="2">
    <location>
        <begin position="286"/>
        <end position="302"/>
    </location>
</feature>
<feature type="transmembrane region" description="Helical" evidence="2">
    <location>
        <begin position="144"/>
        <end position="164"/>
    </location>
</feature>
<dbReference type="InterPro" id="IPR050879">
    <property type="entry name" value="Acyltransferase_3"/>
</dbReference>
<evidence type="ECO:0000259" key="3">
    <source>
        <dbReference type="Pfam" id="PF01757"/>
    </source>
</evidence>
<keyword evidence="2" id="KW-0472">Membrane</keyword>
<feature type="transmembrane region" description="Helical" evidence="2">
    <location>
        <begin position="176"/>
        <end position="196"/>
    </location>
</feature>
<gene>
    <name evidence="4" type="ORF">AVDCRST_MAG47-2348</name>
</gene>
<dbReference type="InterPro" id="IPR002656">
    <property type="entry name" value="Acyl_transf_3_dom"/>
</dbReference>
<name>A0A6J4NFA4_9ACTN</name>
<feature type="transmembrane region" description="Helical" evidence="2">
    <location>
        <begin position="93"/>
        <end position="111"/>
    </location>
</feature>
<dbReference type="EMBL" id="CADCUK010000156">
    <property type="protein sequence ID" value="CAA9383467.1"/>
    <property type="molecule type" value="Genomic_DNA"/>
</dbReference>
<feature type="compositionally biased region" description="Low complexity" evidence="1">
    <location>
        <begin position="390"/>
        <end position="403"/>
    </location>
</feature>
<feature type="transmembrane region" description="Helical" evidence="2">
    <location>
        <begin position="21"/>
        <end position="38"/>
    </location>
</feature>
<feature type="transmembrane region" description="Helical" evidence="2">
    <location>
        <begin position="250"/>
        <end position="271"/>
    </location>
</feature>
<dbReference type="AlphaFoldDB" id="A0A6J4NFA4"/>
<evidence type="ECO:0000256" key="1">
    <source>
        <dbReference type="SAM" id="MobiDB-lite"/>
    </source>
</evidence>
<dbReference type="Pfam" id="PF01757">
    <property type="entry name" value="Acyl_transf_3"/>
    <property type="match status" value="1"/>
</dbReference>
<feature type="transmembrane region" description="Helical" evidence="2">
    <location>
        <begin position="208"/>
        <end position="229"/>
    </location>
</feature>
<sequence length="403" mass="43648">MHSTVGGGSTDRVTLPALDSMRAVAAVAVLATHAAYWGGDYREPVWGTALARLDIGVAVFFVLSGFLLSRAWFARQARGLPRPSAQGYLWRRALRIVPVYVLAVLAAYLLLPDNRDASPGEWLTSLLMLDLYVDDNLPAGLTQMWSLGTEVAFYLTLPLLMWFATASRTSSTDDNGVRRLVLVVTVLAALNVAWILDLSDRLDPGGTMIQLWLPAYLTWFCVGMVMAHAHVHREDSRSGRALVQMGAYPGACWTAALSLFVVACSPVAGPYDLVPATLGEAMTKNLLYATVAGLVILPAAFAPPHSRYVTVLSLPALRHAGHLSYGVFCFHLVVLELVADWRDIELFRGRGLELFGITLVLTLLVCEVVYRLVERPALRLKDVGPGRPGSTATTAATVTSASS</sequence>
<reference evidence="4" key="1">
    <citation type="submission" date="2020-02" db="EMBL/GenBank/DDBJ databases">
        <authorList>
            <person name="Meier V. D."/>
        </authorList>
    </citation>
    <scope>NUCLEOTIDE SEQUENCE</scope>
    <source>
        <strain evidence="4">AVDCRST_MAG47</strain>
    </source>
</reference>
<feature type="transmembrane region" description="Helical" evidence="2">
    <location>
        <begin position="354"/>
        <end position="373"/>
    </location>
</feature>
<feature type="transmembrane region" description="Helical" evidence="2">
    <location>
        <begin position="323"/>
        <end position="342"/>
    </location>
</feature>
<dbReference type="GO" id="GO:0016747">
    <property type="term" value="F:acyltransferase activity, transferring groups other than amino-acyl groups"/>
    <property type="evidence" value="ECO:0007669"/>
    <property type="project" value="InterPro"/>
</dbReference>
<accession>A0A6J4NFA4</accession>
<keyword evidence="2" id="KW-0812">Transmembrane</keyword>